<dbReference type="EMBL" id="CP008887">
    <property type="protein sequence ID" value="AIU69799.1"/>
    <property type="molecule type" value="Genomic_DNA"/>
</dbReference>
<dbReference type="NCBIfam" id="NF006223">
    <property type="entry name" value="PRK08350.1"/>
    <property type="match status" value="1"/>
</dbReference>
<keyword evidence="5" id="KW-0324">Glycolysis</keyword>
<accession>A0A097QTL1</accession>
<dbReference type="InterPro" id="IPR036849">
    <property type="entry name" value="Enolase-like_C_sf"/>
</dbReference>
<dbReference type="InterPro" id="IPR020811">
    <property type="entry name" value="Enolase_N"/>
</dbReference>
<comment type="pathway">
    <text evidence="1">Carbohydrate degradation; glycolysis; pyruvate from D-glyceraldehyde 3-phosphate: step 4/5.</text>
</comment>
<evidence type="ECO:0000256" key="4">
    <source>
        <dbReference type="ARBA" id="ARBA00022842"/>
    </source>
</evidence>
<comment type="similarity">
    <text evidence="2">Belongs to the enolase family.</text>
</comment>
<dbReference type="Gene3D" id="3.30.390.10">
    <property type="entry name" value="Enolase-like, N-terminal domain"/>
    <property type="match status" value="1"/>
</dbReference>
<evidence type="ECO:0000313" key="10">
    <source>
        <dbReference type="Proteomes" id="UP000029980"/>
    </source>
</evidence>
<dbReference type="Gene3D" id="3.20.20.120">
    <property type="entry name" value="Enolase-like C-terminal domain"/>
    <property type="match status" value="1"/>
</dbReference>
<dbReference type="InterPro" id="IPR020810">
    <property type="entry name" value="Enolase_C"/>
</dbReference>
<dbReference type="Pfam" id="PF03952">
    <property type="entry name" value="Enolase_N"/>
    <property type="match status" value="1"/>
</dbReference>
<dbReference type="OrthoDB" id="85319at2157"/>
<sequence length="341" mass="37467">MTVIENVIGRVAVLKGGKYSVEVDVITSSGFGRFASPIDENPSLYIAEAHRAVSEVDEIIGPELIGFDATEQELIDSYLWEIDGTENFGHIGANTALAVSIATAKAAASEKNLPLYSYLGGTFTTELPVPILELGRGEEFDYYVMVRDLMEITDVVDAFNSVLENVEGNTVEAYSKATEKATDELGLEVALGLVQKKELDMETVLSTVEDNNVAYIKPIGSEELFLELIAGTHGVFVDGEYLFREKDILDRRYYNALSIKPINLGTLTDLYNLINDAKSERIVPILSEARYESSDEALAHLAVGFRCPAMVLHSNSIARLNELIRIAEDLGERGRIITFEG</sequence>
<dbReference type="KEGG" id="teu:TEU_05310"/>
<reference evidence="9 10" key="1">
    <citation type="journal article" date="2015" name="Int. J. Syst. Evol. Microbiol.">
        <title>Thermococcus eurythermalis sp. nov., a conditional piezophilic hyperthermophilic archaeon with a wide temperature range isolated from an oil-immersed chimney in the Guaymas Basin.</title>
        <authorList>
            <person name="Zhao W."/>
            <person name="Zeng X."/>
            <person name="Xiao X."/>
        </authorList>
    </citation>
    <scope>NUCLEOTIDE SEQUENCE [LARGE SCALE GENOMIC DNA]</scope>
    <source>
        <strain evidence="9 10">A501</strain>
    </source>
</reference>
<feature type="domain" description="Enolase C-terminal TIM barrel" evidence="7">
    <location>
        <begin position="124"/>
        <end position="340"/>
    </location>
</feature>
<dbReference type="Pfam" id="PF00113">
    <property type="entry name" value="Enolase_C"/>
    <property type="match status" value="1"/>
</dbReference>
<feature type="domain" description="Enolase N-terminal" evidence="8">
    <location>
        <begin position="4"/>
        <end position="119"/>
    </location>
</feature>
<evidence type="ECO:0000259" key="8">
    <source>
        <dbReference type="SMART" id="SM01193"/>
    </source>
</evidence>
<dbReference type="AlphaFoldDB" id="A0A097QTL1"/>
<dbReference type="PANTHER" id="PTHR11902:SF1">
    <property type="entry name" value="ENOLASE"/>
    <property type="match status" value="1"/>
</dbReference>
<dbReference type="GO" id="GO:0004634">
    <property type="term" value="F:phosphopyruvate hydratase activity"/>
    <property type="evidence" value="ECO:0007669"/>
    <property type="project" value="UniProtKB-EC"/>
</dbReference>
<dbReference type="PANTHER" id="PTHR11902">
    <property type="entry name" value="ENOLASE"/>
    <property type="match status" value="1"/>
</dbReference>
<dbReference type="PRINTS" id="PR00148">
    <property type="entry name" value="ENOLASE"/>
</dbReference>
<dbReference type="SUPFAM" id="SSF51604">
    <property type="entry name" value="Enolase C-terminal domain-like"/>
    <property type="match status" value="1"/>
</dbReference>
<gene>
    <name evidence="9" type="ORF">TEU_05310</name>
</gene>
<keyword evidence="4" id="KW-0460">Magnesium</keyword>
<dbReference type="SUPFAM" id="SSF54826">
    <property type="entry name" value="Enolase N-terminal domain-like"/>
    <property type="match status" value="1"/>
</dbReference>
<dbReference type="GO" id="GO:0000287">
    <property type="term" value="F:magnesium ion binding"/>
    <property type="evidence" value="ECO:0007669"/>
    <property type="project" value="InterPro"/>
</dbReference>
<dbReference type="GeneID" id="25152853"/>
<evidence type="ECO:0000256" key="5">
    <source>
        <dbReference type="ARBA" id="ARBA00023152"/>
    </source>
</evidence>
<evidence type="ECO:0000313" key="9">
    <source>
        <dbReference type="EMBL" id="AIU69799.1"/>
    </source>
</evidence>
<dbReference type="STRING" id="1505907.TEU_05310"/>
<dbReference type="GO" id="GO:0000015">
    <property type="term" value="C:phosphopyruvate hydratase complex"/>
    <property type="evidence" value="ECO:0007669"/>
    <property type="project" value="InterPro"/>
</dbReference>
<evidence type="ECO:0000259" key="7">
    <source>
        <dbReference type="SMART" id="SM01192"/>
    </source>
</evidence>
<dbReference type="SMART" id="SM01193">
    <property type="entry name" value="Enolase_N"/>
    <property type="match status" value="1"/>
</dbReference>
<evidence type="ECO:0000256" key="1">
    <source>
        <dbReference type="ARBA" id="ARBA00005031"/>
    </source>
</evidence>
<dbReference type="InterPro" id="IPR029017">
    <property type="entry name" value="Enolase-like_N"/>
</dbReference>
<evidence type="ECO:0000256" key="3">
    <source>
        <dbReference type="ARBA" id="ARBA00012058"/>
    </source>
</evidence>
<keyword evidence="10" id="KW-1185">Reference proteome</keyword>
<protein>
    <recommendedName>
        <fullName evidence="3">phosphopyruvate hydratase</fullName>
        <ecNumber evidence="3">4.2.1.11</ecNumber>
    </recommendedName>
</protein>
<dbReference type="GO" id="GO:0006096">
    <property type="term" value="P:glycolytic process"/>
    <property type="evidence" value="ECO:0007669"/>
    <property type="project" value="UniProtKB-UniPathway"/>
</dbReference>
<proteinExistence type="inferred from homology"/>
<dbReference type="UniPathway" id="UPA00109">
    <property type="reaction ID" value="UER00187"/>
</dbReference>
<dbReference type="InterPro" id="IPR000941">
    <property type="entry name" value="Enolase"/>
</dbReference>
<evidence type="ECO:0000256" key="2">
    <source>
        <dbReference type="ARBA" id="ARBA00009604"/>
    </source>
</evidence>
<evidence type="ECO:0000256" key="6">
    <source>
        <dbReference type="ARBA" id="ARBA00023239"/>
    </source>
</evidence>
<dbReference type="EC" id="4.2.1.11" evidence="3"/>
<dbReference type="RefSeq" id="WP_050002772.1">
    <property type="nucleotide sequence ID" value="NZ_CP008887.1"/>
</dbReference>
<dbReference type="HOGENOM" id="CLU_817891_0_0_2"/>
<organism evidence="9 10">
    <name type="scientific">Thermococcus eurythermalis</name>
    <dbReference type="NCBI Taxonomy" id="1505907"/>
    <lineage>
        <taxon>Archaea</taxon>
        <taxon>Methanobacteriati</taxon>
        <taxon>Methanobacteriota</taxon>
        <taxon>Thermococci</taxon>
        <taxon>Thermococcales</taxon>
        <taxon>Thermococcaceae</taxon>
        <taxon>Thermococcus</taxon>
    </lineage>
</organism>
<dbReference type="Proteomes" id="UP000029980">
    <property type="component" value="Chromosome"/>
</dbReference>
<keyword evidence="6" id="KW-0456">Lyase</keyword>
<name>A0A097QTL1_9EURY</name>
<dbReference type="SMART" id="SM01192">
    <property type="entry name" value="Enolase_C"/>
    <property type="match status" value="1"/>
</dbReference>